<reference evidence="1 2" key="1">
    <citation type="submission" date="2020-10" db="EMBL/GenBank/DDBJ databases">
        <title>Genomic Encyclopedia of Type Strains, Phase IV (KMG-IV): sequencing the most valuable type-strain genomes for metagenomic binning, comparative biology and taxonomic classification.</title>
        <authorList>
            <person name="Goeker M."/>
        </authorList>
    </citation>
    <scope>NUCLEOTIDE SEQUENCE [LARGE SCALE GENOMIC DNA]</scope>
    <source>
        <strain evidence="1 2">DSM 4194</strain>
    </source>
</reference>
<dbReference type="EMBL" id="JADBGG010000023">
    <property type="protein sequence ID" value="MBE1426260.1"/>
    <property type="molecule type" value="Genomic_DNA"/>
</dbReference>
<dbReference type="Proteomes" id="UP000639010">
    <property type="component" value="Unassembled WGS sequence"/>
</dbReference>
<name>A0ABR9H6F2_9BACT</name>
<proteinExistence type="predicted"/>
<gene>
    <name evidence="1" type="ORF">H4684_002924</name>
</gene>
<keyword evidence="2" id="KW-1185">Reference proteome</keyword>
<evidence type="ECO:0000313" key="2">
    <source>
        <dbReference type="Proteomes" id="UP000639010"/>
    </source>
</evidence>
<sequence>MTHPGKPFKVFRLNDFEGGKEMLTVETIRKIKLARGRDGKTIRQIVKDFNLSRNTVRKVLGSEATRFEYHPTVQPMPRMDRFTEWIARQWSARIFLLNPA</sequence>
<evidence type="ECO:0000313" key="1">
    <source>
        <dbReference type="EMBL" id="MBE1426260.1"/>
    </source>
</evidence>
<comment type="caution">
    <text evidence="1">The sequence shown here is derived from an EMBL/GenBank/DDBJ whole genome shotgun (WGS) entry which is preliminary data.</text>
</comment>
<evidence type="ECO:0008006" key="3">
    <source>
        <dbReference type="Google" id="ProtNLM"/>
    </source>
</evidence>
<accession>A0ABR9H6F2</accession>
<organism evidence="1 2">
    <name type="scientific">Desulfomicrobium macestii</name>
    <dbReference type="NCBI Taxonomy" id="90731"/>
    <lineage>
        <taxon>Bacteria</taxon>
        <taxon>Pseudomonadati</taxon>
        <taxon>Thermodesulfobacteriota</taxon>
        <taxon>Desulfovibrionia</taxon>
        <taxon>Desulfovibrionales</taxon>
        <taxon>Desulfomicrobiaceae</taxon>
        <taxon>Desulfomicrobium</taxon>
    </lineage>
</organism>
<dbReference type="RefSeq" id="WP_192624285.1">
    <property type="nucleotide sequence ID" value="NZ_JADBGG010000023.1"/>
</dbReference>
<protein>
    <recommendedName>
        <fullName evidence="3">HTH IS21-type domain-containing protein</fullName>
    </recommendedName>
</protein>